<comment type="caution">
    <text evidence="13">The sequence shown here is derived from an EMBL/GenBank/DDBJ whole genome shotgun (WGS) entry which is preliminary data.</text>
</comment>
<evidence type="ECO:0000256" key="9">
    <source>
        <dbReference type="ARBA" id="ARBA00023209"/>
    </source>
</evidence>
<feature type="transmembrane region" description="Helical" evidence="12">
    <location>
        <begin position="179"/>
        <end position="198"/>
    </location>
</feature>
<dbReference type="PROSITE" id="PS00379">
    <property type="entry name" value="CDP_ALCOHOL_P_TRANSF"/>
    <property type="match status" value="1"/>
</dbReference>
<feature type="transmembrane region" description="Helical" evidence="12">
    <location>
        <begin position="204"/>
        <end position="225"/>
    </location>
</feature>
<comment type="similarity">
    <text evidence="2 11">Belongs to the CDP-alcohol phosphatidyltransferase class-I family.</text>
</comment>
<evidence type="ECO:0000256" key="3">
    <source>
        <dbReference type="ARBA" id="ARBA00022516"/>
    </source>
</evidence>
<dbReference type="Gene3D" id="1.20.120.1760">
    <property type="match status" value="1"/>
</dbReference>
<dbReference type="InterPro" id="IPR048254">
    <property type="entry name" value="CDP_ALCOHOL_P_TRANSF_CS"/>
</dbReference>
<feature type="transmembrane region" description="Helical" evidence="12">
    <location>
        <begin position="117"/>
        <end position="138"/>
    </location>
</feature>
<keyword evidence="4 11" id="KW-0808">Transferase</keyword>
<evidence type="ECO:0000256" key="12">
    <source>
        <dbReference type="SAM" id="Phobius"/>
    </source>
</evidence>
<evidence type="ECO:0000256" key="8">
    <source>
        <dbReference type="ARBA" id="ARBA00023136"/>
    </source>
</evidence>
<evidence type="ECO:0000256" key="4">
    <source>
        <dbReference type="ARBA" id="ARBA00022679"/>
    </source>
</evidence>
<evidence type="ECO:0000256" key="1">
    <source>
        <dbReference type="ARBA" id="ARBA00004141"/>
    </source>
</evidence>
<comment type="subcellular location">
    <subcellularLocation>
        <location evidence="1">Membrane</location>
        <topology evidence="1">Multi-pass membrane protein</topology>
    </subcellularLocation>
</comment>
<dbReference type="InterPro" id="IPR050324">
    <property type="entry name" value="CDP-alcohol_PTase-I"/>
</dbReference>
<dbReference type="PANTHER" id="PTHR14269:SF11">
    <property type="entry name" value="CDP-DIACYLGLYCEROL--GLYCEROL-3-PHOSPHATE 3-PHOSPHATIDYLTRANSFERASE"/>
    <property type="match status" value="1"/>
</dbReference>
<keyword evidence="7" id="KW-0443">Lipid metabolism</keyword>
<dbReference type="GO" id="GO:0016780">
    <property type="term" value="F:phosphotransferase activity, for other substituted phosphate groups"/>
    <property type="evidence" value="ECO:0007669"/>
    <property type="project" value="InterPro"/>
</dbReference>
<accession>A0A7C3GF96</accession>
<dbReference type="GO" id="GO:0046474">
    <property type="term" value="P:glycerophospholipid biosynthetic process"/>
    <property type="evidence" value="ECO:0007669"/>
    <property type="project" value="TreeGrafter"/>
</dbReference>
<reference evidence="13" key="1">
    <citation type="journal article" date="2020" name="mSystems">
        <title>Genome- and Community-Level Interaction Insights into Carbon Utilization and Element Cycling Functions of Hydrothermarchaeota in Hydrothermal Sediment.</title>
        <authorList>
            <person name="Zhou Z."/>
            <person name="Liu Y."/>
            <person name="Xu W."/>
            <person name="Pan J."/>
            <person name="Luo Z.H."/>
            <person name="Li M."/>
        </authorList>
    </citation>
    <scope>NUCLEOTIDE SEQUENCE [LARGE SCALE GENOMIC DNA]</scope>
    <source>
        <strain evidence="13">HyVt-483</strain>
    </source>
</reference>
<evidence type="ECO:0000256" key="5">
    <source>
        <dbReference type="ARBA" id="ARBA00022692"/>
    </source>
</evidence>
<evidence type="ECO:0000256" key="11">
    <source>
        <dbReference type="RuleBase" id="RU003750"/>
    </source>
</evidence>
<dbReference type="AlphaFoldDB" id="A0A7C3GF96"/>
<dbReference type="Proteomes" id="UP000886043">
    <property type="component" value="Unassembled WGS sequence"/>
</dbReference>
<evidence type="ECO:0000256" key="7">
    <source>
        <dbReference type="ARBA" id="ARBA00023098"/>
    </source>
</evidence>
<protein>
    <submittedName>
        <fullName evidence="13">CDP-diacylglycerol--glycerol-3-phosphate 3-phosphatidyltransferase</fullName>
    </submittedName>
</protein>
<gene>
    <name evidence="13" type="ORF">ENJ40_07265</name>
</gene>
<organism evidence="13">
    <name type="scientific">Thermosulfurimonas dismutans</name>
    <dbReference type="NCBI Taxonomy" id="999894"/>
    <lineage>
        <taxon>Bacteria</taxon>
        <taxon>Pseudomonadati</taxon>
        <taxon>Thermodesulfobacteriota</taxon>
        <taxon>Thermodesulfobacteria</taxon>
        <taxon>Thermodesulfobacteriales</taxon>
        <taxon>Thermodesulfobacteriaceae</taxon>
        <taxon>Thermosulfurimonas</taxon>
    </lineage>
</organism>
<keyword evidence="6 12" id="KW-1133">Transmembrane helix</keyword>
<dbReference type="EMBL" id="DRMH01000096">
    <property type="protein sequence ID" value="HFC98238.1"/>
    <property type="molecule type" value="Genomic_DNA"/>
</dbReference>
<name>A0A7C3GF96_9BACT</name>
<keyword evidence="5 12" id="KW-0812">Transmembrane</keyword>
<keyword evidence="3" id="KW-0444">Lipid biosynthesis</keyword>
<dbReference type="PANTHER" id="PTHR14269">
    <property type="entry name" value="CDP-DIACYLGLYCEROL--GLYCEROL-3-PHOSPHATE 3-PHOSPHATIDYLTRANSFERASE-RELATED"/>
    <property type="match status" value="1"/>
</dbReference>
<keyword evidence="9" id="KW-0594">Phospholipid biosynthesis</keyword>
<keyword evidence="8 12" id="KW-0472">Membrane</keyword>
<evidence type="ECO:0000256" key="6">
    <source>
        <dbReference type="ARBA" id="ARBA00022989"/>
    </source>
</evidence>
<proteinExistence type="inferred from homology"/>
<evidence type="ECO:0000256" key="10">
    <source>
        <dbReference type="ARBA" id="ARBA00023264"/>
    </source>
</evidence>
<evidence type="ECO:0000256" key="2">
    <source>
        <dbReference type="ARBA" id="ARBA00010441"/>
    </source>
</evidence>
<keyword evidence="10" id="KW-1208">Phospholipid metabolism</keyword>
<feature type="transmembrane region" description="Helical" evidence="12">
    <location>
        <begin position="71"/>
        <end position="96"/>
    </location>
</feature>
<dbReference type="Pfam" id="PF01066">
    <property type="entry name" value="CDP-OH_P_transf"/>
    <property type="match status" value="1"/>
</dbReference>
<sequence length="234" mass="26032">MVKLTPNRLTLLRIFLLPLPCVLLFGGPEAKLTAVGIGSLLGLTDYLDGRLARREGPSRLGKLLDPVADKIFVSVIYLLLYHLAYLSYLPVFLILLREILIAGLRNLYPEGMRVWTLARIKTALQMLGAGGIVLAGSFLPPPWSSLFTDMIVWSVLILTWISAWPYLRKGLPALSETPRRSLTLWFYLLPPLALLLAFPYAGRLWLVILLALPLLFLADLGLSFCSRPAKGLHS</sequence>
<dbReference type="InterPro" id="IPR000462">
    <property type="entry name" value="CDP-OH_P_trans"/>
</dbReference>
<dbReference type="GO" id="GO:0016020">
    <property type="term" value="C:membrane"/>
    <property type="evidence" value="ECO:0007669"/>
    <property type="project" value="UniProtKB-SubCell"/>
</dbReference>
<evidence type="ECO:0000313" key="13">
    <source>
        <dbReference type="EMBL" id="HFC98238.1"/>
    </source>
</evidence>
<dbReference type="InterPro" id="IPR043130">
    <property type="entry name" value="CDP-OH_PTrfase_TM_dom"/>
</dbReference>
<feature type="transmembrane region" description="Helical" evidence="12">
    <location>
        <begin position="150"/>
        <end position="167"/>
    </location>
</feature>